<proteinExistence type="predicted"/>
<dbReference type="WBParaSite" id="Csp11.Scaffold627.g6819.t2">
    <property type="protein sequence ID" value="Csp11.Scaffold627.g6819.t2"/>
    <property type="gene ID" value="Csp11.Scaffold627.g6819"/>
</dbReference>
<evidence type="ECO:0000256" key="1">
    <source>
        <dbReference type="SAM" id="MobiDB-lite"/>
    </source>
</evidence>
<dbReference type="AlphaFoldDB" id="A0A1I7TKJ6"/>
<evidence type="ECO:0000313" key="2">
    <source>
        <dbReference type="Proteomes" id="UP000095282"/>
    </source>
</evidence>
<feature type="compositionally biased region" description="Basic and acidic residues" evidence="1">
    <location>
        <begin position="112"/>
        <end position="130"/>
    </location>
</feature>
<evidence type="ECO:0000313" key="3">
    <source>
        <dbReference type="WBParaSite" id="Csp11.Scaffold627.g6819.t2"/>
    </source>
</evidence>
<feature type="compositionally biased region" description="Polar residues" evidence="1">
    <location>
        <begin position="93"/>
        <end position="109"/>
    </location>
</feature>
<feature type="region of interest" description="Disordered" evidence="1">
    <location>
        <begin position="1"/>
        <end position="136"/>
    </location>
</feature>
<name>A0A1I7TKJ6_9PELO</name>
<feature type="compositionally biased region" description="Polar residues" evidence="1">
    <location>
        <begin position="1"/>
        <end position="33"/>
    </location>
</feature>
<feature type="compositionally biased region" description="Basic and acidic residues" evidence="1">
    <location>
        <begin position="34"/>
        <end position="64"/>
    </location>
</feature>
<organism evidence="2 3">
    <name type="scientific">Caenorhabditis tropicalis</name>
    <dbReference type="NCBI Taxonomy" id="1561998"/>
    <lineage>
        <taxon>Eukaryota</taxon>
        <taxon>Metazoa</taxon>
        <taxon>Ecdysozoa</taxon>
        <taxon>Nematoda</taxon>
        <taxon>Chromadorea</taxon>
        <taxon>Rhabditida</taxon>
        <taxon>Rhabditina</taxon>
        <taxon>Rhabditomorpha</taxon>
        <taxon>Rhabditoidea</taxon>
        <taxon>Rhabditidae</taxon>
        <taxon>Peloderinae</taxon>
        <taxon>Caenorhabditis</taxon>
    </lineage>
</organism>
<protein>
    <submittedName>
        <fullName evidence="3">DUF1995 domain-containing protein</fullName>
    </submittedName>
</protein>
<dbReference type="Proteomes" id="UP000095282">
    <property type="component" value="Unplaced"/>
</dbReference>
<reference evidence="3" key="1">
    <citation type="submission" date="2016-11" db="UniProtKB">
        <authorList>
            <consortium name="WormBaseParasite"/>
        </authorList>
    </citation>
    <scope>IDENTIFICATION</scope>
</reference>
<accession>A0A1I7TKJ6</accession>
<keyword evidence="2" id="KW-1185">Reference proteome</keyword>
<sequence>MSGNSENASQKMQSSGFSSEQTSKQPQLNNSASKNEKKMATQDARFQDNSKSKDAYGKDSKHMENPSSNRGPAKQKRIAMGSDCIRVFHRSYNKPNNRNQIGSNRSVHSSPGKKESRASSRTTNSEKPKLQDPTVKAETSIEVQAMNSAINDSKLSDYSDRKLQHQQQGPHPETMQKNVPVSVVTPTKSITGIEIERPSYSPSSQNTSLNSWKFHSIEADLGIKSLECSAGETDDLQKCLERFHRIEAMIKAESSLEGKNKTILFLPDAFADSNVAESAIIFQQLYGTFTVLDVKMHFNEDGERIGSGSITVLEKQAEQVKKWASERNWRAVRLMPLKSRDDKNPLSLYIDFKEKEWCNKRIQCFKELSGVFEGDGLSFLTLYKVDGKCAQSAIAKAPFINVKRLFDMMNFTKLFMPQLSADVYQIEEE</sequence>